<evidence type="ECO:0000313" key="4">
    <source>
        <dbReference type="EMBL" id="ETA79573.1"/>
    </source>
</evidence>
<evidence type="ECO:0000313" key="5">
    <source>
        <dbReference type="Proteomes" id="UP000017747"/>
    </source>
</evidence>
<dbReference type="STRING" id="994573.T472_0216280"/>
<dbReference type="EMBL" id="AXUN02000205">
    <property type="protein sequence ID" value="ETA79573.1"/>
    <property type="molecule type" value="Genomic_DNA"/>
</dbReference>
<dbReference type="InterPro" id="IPR025645">
    <property type="entry name" value="DUF4349"/>
</dbReference>
<keyword evidence="2" id="KW-1133">Transmembrane helix</keyword>
<evidence type="ECO:0000256" key="1">
    <source>
        <dbReference type="SAM" id="MobiDB-lite"/>
    </source>
</evidence>
<feature type="compositionally biased region" description="Polar residues" evidence="1">
    <location>
        <begin position="40"/>
        <end position="68"/>
    </location>
</feature>
<organism evidence="4 5">
    <name type="scientific">Youngiibacter fragilis 232.1</name>
    <dbReference type="NCBI Taxonomy" id="994573"/>
    <lineage>
        <taxon>Bacteria</taxon>
        <taxon>Bacillati</taxon>
        <taxon>Bacillota</taxon>
        <taxon>Clostridia</taxon>
        <taxon>Eubacteriales</taxon>
        <taxon>Clostridiaceae</taxon>
        <taxon>Youngiibacter</taxon>
    </lineage>
</organism>
<dbReference type="Pfam" id="PF14257">
    <property type="entry name" value="DUF4349"/>
    <property type="match status" value="1"/>
</dbReference>
<proteinExistence type="predicted"/>
<dbReference type="eggNOG" id="COG1196">
    <property type="taxonomic scope" value="Bacteria"/>
</dbReference>
<feature type="region of interest" description="Disordered" evidence="1">
    <location>
        <begin position="37"/>
        <end position="69"/>
    </location>
</feature>
<reference evidence="4 5" key="1">
    <citation type="journal article" date="2014" name="Genome Announc.">
        <title>Genome Sequence of Youngiibacter fragilis, the Type Strain of the Genus Youngiibacter.</title>
        <authorList>
            <person name="Wawrik C.B."/>
            <person name="Callaghan A.V."/>
            <person name="Stamps B.W."/>
            <person name="Wawrik B."/>
        </authorList>
    </citation>
    <scope>NUCLEOTIDE SEQUENCE [LARGE SCALE GENOMIC DNA]</scope>
    <source>
        <strain evidence="4 5">232.1</strain>
    </source>
</reference>
<dbReference type="Proteomes" id="UP000017747">
    <property type="component" value="Unassembled WGS sequence"/>
</dbReference>
<accession>V7I134</accession>
<comment type="caution">
    <text evidence="4">The sequence shown here is derived from an EMBL/GenBank/DDBJ whole genome shotgun (WGS) entry which is preliminary data.</text>
</comment>
<feature type="domain" description="DUF4349" evidence="3">
    <location>
        <begin position="76"/>
        <end position="290"/>
    </location>
</feature>
<keyword evidence="2" id="KW-0812">Transmembrane</keyword>
<dbReference type="RefSeq" id="WP_023388595.1">
    <property type="nucleotide sequence ID" value="NZ_AXUN02000205.1"/>
</dbReference>
<sequence length="311" mass="35251">MLRNRKRIITSTVAAIALIFVTVLGYNLSKGYFGSEKSDGGTSSPGVVNPQLPSTPNYDTGNKGSESPSVIVDQDKTIGTYYFNMETKQFEKVSNELNMLVTRYNGYVENSNVYYGGYYDGKKLRTGQFTFRIPKAQVLAYNAELKLLGNVVSETSSKTNVSKTYTDTESRLNALKIKEERMLALYEKAERIEDIIAIENQLSSIFYEKEQLTLYLKDLDDRIDYSYVTVQLQEVEKLTTEETVETTFAERLAAAFKDSIYFFTSAVQNFVIWLVLALPYILIAAVALFIGLKVYRGRRKEKAVPPEKKND</sequence>
<name>V7I134_9CLOT</name>
<keyword evidence="5" id="KW-1185">Reference proteome</keyword>
<gene>
    <name evidence="4" type="ORF">T472_0216280</name>
</gene>
<dbReference type="AlphaFoldDB" id="V7I134"/>
<feature type="transmembrane region" description="Helical" evidence="2">
    <location>
        <begin position="270"/>
        <end position="292"/>
    </location>
</feature>
<dbReference type="OrthoDB" id="2162337at2"/>
<evidence type="ECO:0000256" key="2">
    <source>
        <dbReference type="SAM" id="Phobius"/>
    </source>
</evidence>
<keyword evidence="2" id="KW-0472">Membrane</keyword>
<protein>
    <recommendedName>
        <fullName evidence="3">DUF4349 domain-containing protein</fullName>
    </recommendedName>
</protein>
<evidence type="ECO:0000259" key="3">
    <source>
        <dbReference type="Pfam" id="PF14257"/>
    </source>
</evidence>